<dbReference type="STRING" id="140314.SAMN04488076_11463"/>
<dbReference type="Proteomes" id="UP000242754">
    <property type="component" value="Unassembled WGS sequence"/>
</dbReference>
<dbReference type="EMBL" id="FJNE01000003">
    <property type="protein sequence ID" value="CZQ91094.1"/>
    <property type="molecule type" value="Genomic_DNA"/>
</dbReference>
<proteinExistence type="inferred from homology"/>
<organism evidence="4 5">
    <name type="scientific">Trichococcus palustris</name>
    <dbReference type="NCBI Taxonomy" id="140314"/>
    <lineage>
        <taxon>Bacteria</taxon>
        <taxon>Bacillati</taxon>
        <taxon>Bacillota</taxon>
        <taxon>Bacilli</taxon>
        <taxon>Lactobacillales</taxon>
        <taxon>Carnobacteriaceae</taxon>
        <taxon>Trichococcus</taxon>
    </lineage>
</organism>
<dbReference type="AlphaFoldDB" id="A0A143YJ93"/>
<evidence type="ECO:0000256" key="2">
    <source>
        <dbReference type="SAM" id="MobiDB-lite"/>
    </source>
</evidence>
<gene>
    <name evidence="4" type="ORF">Tpal_1357</name>
</gene>
<dbReference type="SUPFAM" id="SSF69047">
    <property type="entry name" value="Hypothetical protein YjbJ"/>
    <property type="match status" value="1"/>
</dbReference>
<reference evidence="4 5" key="1">
    <citation type="submission" date="2016-02" db="EMBL/GenBank/DDBJ databases">
        <authorList>
            <person name="Wen L."/>
            <person name="He K."/>
            <person name="Yang H."/>
        </authorList>
    </citation>
    <scope>NUCLEOTIDE SEQUENCE [LARGE SCALE GENOMIC DNA]</scope>
    <source>
        <strain evidence="4">Trichococcus palustris</strain>
    </source>
</reference>
<protein>
    <recommendedName>
        <fullName evidence="3">CsbD-like domain-containing protein</fullName>
    </recommendedName>
</protein>
<name>A0A143YJ93_9LACT</name>
<dbReference type="Pfam" id="PF05532">
    <property type="entry name" value="CsbD"/>
    <property type="match status" value="1"/>
</dbReference>
<dbReference type="Gene3D" id="1.10.1470.10">
    <property type="entry name" value="YjbJ"/>
    <property type="match status" value="1"/>
</dbReference>
<evidence type="ECO:0000313" key="4">
    <source>
        <dbReference type="EMBL" id="CZQ91094.1"/>
    </source>
</evidence>
<sequence>MSSEMEDKLKGVKDKVVGKAKEIYGEIVDDPDKELEGKLQHAKGHAETKIGKAKDEADDKLKDAKEKAEETSDNLKRKINDKIDDWKE</sequence>
<evidence type="ECO:0000313" key="5">
    <source>
        <dbReference type="Proteomes" id="UP000242754"/>
    </source>
</evidence>
<evidence type="ECO:0000259" key="3">
    <source>
        <dbReference type="Pfam" id="PF05532"/>
    </source>
</evidence>
<dbReference type="RefSeq" id="WP_177194475.1">
    <property type="nucleotide sequence ID" value="NZ_FJNE01000003.1"/>
</dbReference>
<feature type="domain" description="CsbD-like" evidence="3">
    <location>
        <begin position="7"/>
        <end position="59"/>
    </location>
</feature>
<feature type="region of interest" description="Disordered" evidence="2">
    <location>
        <begin position="38"/>
        <end position="88"/>
    </location>
</feature>
<dbReference type="InterPro" id="IPR036629">
    <property type="entry name" value="YjbJ_sf"/>
</dbReference>
<evidence type="ECO:0000256" key="1">
    <source>
        <dbReference type="ARBA" id="ARBA00009129"/>
    </source>
</evidence>
<comment type="similarity">
    <text evidence="1">Belongs to the UPF0337 (CsbD) family.</text>
</comment>
<keyword evidence="5" id="KW-1185">Reference proteome</keyword>
<dbReference type="InterPro" id="IPR008462">
    <property type="entry name" value="CsbD"/>
</dbReference>
<accession>A0A143YJ93</accession>